<evidence type="ECO:0000256" key="2">
    <source>
        <dbReference type="ARBA" id="ARBA00022490"/>
    </source>
</evidence>
<feature type="compositionally biased region" description="Low complexity" evidence="7">
    <location>
        <begin position="1311"/>
        <end position="1332"/>
    </location>
</feature>
<feature type="region of interest" description="Disordered" evidence="7">
    <location>
        <begin position="1397"/>
        <end position="1431"/>
    </location>
</feature>
<feature type="domain" description="PH" evidence="8">
    <location>
        <begin position="739"/>
        <end position="841"/>
    </location>
</feature>
<dbReference type="InterPro" id="IPR001849">
    <property type="entry name" value="PH_domain"/>
</dbReference>
<dbReference type="SUPFAM" id="SSF48065">
    <property type="entry name" value="DBL homology domain (DH-domain)"/>
    <property type="match status" value="1"/>
</dbReference>
<evidence type="ECO:0000259" key="8">
    <source>
        <dbReference type="PROSITE" id="PS50003"/>
    </source>
</evidence>
<feature type="compositionally biased region" description="Basic and acidic residues" evidence="7">
    <location>
        <begin position="272"/>
        <end position="281"/>
    </location>
</feature>
<feature type="compositionally biased region" description="Low complexity" evidence="7">
    <location>
        <begin position="1397"/>
        <end position="1416"/>
    </location>
</feature>
<dbReference type="SUPFAM" id="SSF50729">
    <property type="entry name" value="PH domain-like"/>
    <property type="match status" value="1"/>
</dbReference>
<feature type="compositionally biased region" description="Basic and acidic residues" evidence="7">
    <location>
        <begin position="1417"/>
        <end position="1431"/>
    </location>
</feature>
<keyword evidence="5 6" id="KW-0175">Coiled coil</keyword>
<dbReference type="GO" id="GO:0005737">
    <property type="term" value="C:cytoplasm"/>
    <property type="evidence" value="ECO:0007669"/>
    <property type="project" value="UniProtKB-SubCell"/>
</dbReference>
<dbReference type="InterPro" id="IPR000219">
    <property type="entry name" value="DH_dom"/>
</dbReference>
<dbReference type="CDD" id="cd15789">
    <property type="entry name" value="PH_ARHGEF2_18_like"/>
    <property type="match status" value="1"/>
</dbReference>
<feature type="compositionally biased region" description="Polar residues" evidence="7">
    <location>
        <begin position="1358"/>
        <end position="1377"/>
    </location>
</feature>
<dbReference type="InterPro" id="IPR011993">
    <property type="entry name" value="PH-like_dom_sf"/>
</dbReference>
<feature type="region of interest" description="Disordered" evidence="7">
    <location>
        <begin position="403"/>
        <end position="446"/>
    </location>
</feature>
<dbReference type="GO" id="GO:0035023">
    <property type="term" value="P:regulation of Rho protein signal transduction"/>
    <property type="evidence" value="ECO:0007669"/>
    <property type="project" value="TreeGrafter"/>
</dbReference>
<feature type="domain" description="DH" evidence="9">
    <location>
        <begin position="497"/>
        <end position="684"/>
    </location>
</feature>
<organism evidence="10 11">
    <name type="scientific">Polypedilum vanderplanki</name>
    <name type="common">Sleeping chironomid midge</name>
    <dbReference type="NCBI Taxonomy" id="319348"/>
    <lineage>
        <taxon>Eukaryota</taxon>
        <taxon>Metazoa</taxon>
        <taxon>Ecdysozoa</taxon>
        <taxon>Arthropoda</taxon>
        <taxon>Hexapoda</taxon>
        <taxon>Insecta</taxon>
        <taxon>Pterygota</taxon>
        <taxon>Neoptera</taxon>
        <taxon>Endopterygota</taxon>
        <taxon>Diptera</taxon>
        <taxon>Nematocera</taxon>
        <taxon>Chironomoidea</taxon>
        <taxon>Chironomidae</taxon>
        <taxon>Chironominae</taxon>
        <taxon>Polypedilum</taxon>
        <taxon>Polypedilum</taxon>
    </lineage>
</organism>
<evidence type="ECO:0000256" key="6">
    <source>
        <dbReference type="SAM" id="Coils"/>
    </source>
</evidence>
<reference evidence="10" key="1">
    <citation type="submission" date="2021-03" db="EMBL/GenBank/DDBJ databases">
        <title>Chromosome level genome of the anhydrobiotic midge Polypedilum vanderplanki.</title>
        <authorList>
            <person name="Yoshida Y."/>
            <person name="Kikawada T."/>
            <person name="Gusev O."/>
        </authorList>
    </citation>
    <scope>NUCLEOTIDE SEQUENCE</scope>
    <source>
        <strain evidence="10">NIAS01</strain>
        <tissue evidence="10">Whole body or cell culture</tissue>
    </source>
</reference>
<dbReference type="Gene3D" id="1.20.900.10">
    <property type="entry name" value="Dbl homology (DH) domain"/>
    <property type="match status" value="1"/>
</dbReference>
<comment type="subcellular location">
    <subcellularLocation>
        <location evidence="1">Cytoplasm</location>
    </subcellularLocation>
</comment>
<evidence type="ECO:0000256" key="3">
    <source>
        <dbReference type="ARBA" id="ARBA00022553"/>
    </source>
</evidence>
<dbReference type="PROSITE" id="PS50010">
    <property type="entry name" value="DH_2"/>
    <property type="match status" value="1"/>
</dbReference>
<feature type="region of interest" description="Disordered" evidence="7">
    <location>
        <begin position="350"/>
        <end position="377"/>
    </location>
</feature>
<dbReference type="EMBL" id="JADBJN010000002">
    <property type="protein sequence ID" value="KAG5678060.1"/>
    <property type="molecule type" value="Genomic_DNA"/>
</dbReference>
<feature type="coiled-coil region" evidence="6">
    <location>
        <begin position="1079"/>
        <end position="1176"/>
    </location>
</feature>
<proteinExistence type="predicted"/>
<keyword evidence="11" id="KW-1185">Reference proteome</keyword>
<dbReference type="Pfam" id="PF00621">
    <property type="entry name" value="RhoGEF"/>
    <property type="match status" value="1"/>
</dbReference>
<feature type="compositionally biased region" description="Basic and acidic residues" evidence="7">
    <location>
        <begin position="423"/>
        <end position="446"/>
    </location>
</feature>
<protein>
    <submittedName>
        <fullName evidence="10">Uncharacterized protein</fullName>
    </submittedName>
</protein>
<dbReference type="Proteomes" id="UP001107558">
    <property type="component" value="Chromosome 2"/>
</dbReference>
<evidence type="ECO:0000313" key="11">
    <source>
        <dbReference type="Proteomes" id="UP001107558"/>
    </source>
</evidence>
<feature type="region of interest" description="Disordered" evidence="7">
    <location>
        <begin position="1294"/>
        <end position="1383"/>
    </location>
</feature>
<keyword evidence="4" id="KW-0863">Zinc-finger</keyword>
<feature type="compositionally biased region" description="Basic and acidic residues" evidence="7">
    <location>
        <begin position="1027"/>
        <end position="1037"/>
    </location>
</feature>
<evidence type="ECO:0000313" key="10">
    <source>
        <dbReference type="EMBL" id="KAG5678060.1"/>
    </source>
</evidence>
<dbReference type="PANTHER" id="PTHR13944">
    <property type="entry name" value="AGAP007712-PA"/>
    <property type="match status" value="1"/>
</dbReference>
<dbReference type="Gene3D" id="2.30.29.30">
    <property type="entry name" value="Pleckstrin-homology domain (PH domain)/Phosphotyrosine-binding domain (PTB)"/>
    <property type="match status" value="1"/>
</dbReference>
<dbReference type="CDD" id="cd00160">
    <property type="entry name" value="RhoGEF"/>
    <property type="match status" value="1"/>
</dbReference>
<keyword evidence="4" id="KW-0862">Zinc</keyword>
<dbReference type="GO" id="GO:0005085">
    <property type="term" value="F:guanyl-nucleotide exchange factor activity"/>
    <property type="evidence" value="ECO:0007669"/>
    <property type="project" value="InterPro"/>
</dbReference>
<dbReference type="Pfam" id="PF17838">
    <property type="entry name" value="PH_16"/>
    <property type="match status" value="1"/>
</dbReference>
<accession>A0A9J6C7C8</accession>
<feature type="region of interest" description="Disordered" evidence="7">
    <location>
        <begin position="1022"/>
        <end position="1046"/>
    </location>
</feature>
<feature type="compositionally biased region" description="Basic residues" evidence="7">
    <location>
        <begin position="354"/>
        <end position="372"/>
    </location>
</feature>
<feature type="compositionally biased region" description="Polar residues" evidence="7">
    <location>
        <begin position="1333"/>
        <end position="1344"/>
    </location>
</feature>
<evidence type="ECO:0000256" key="4">
    <source>
        <dbReference type="ARBA" id="ARBA00022771"/>
    </source>
</evidence>
<dbReference type="PROSITE" id="PS50003">
    <property type="entry name" value="PH_DOMAIN"/>
    <property type="match status" value="1"/>
</dbReference>
<evidence type="ECO:0000259" key="9">
    <source>
        <dbReference type="PROSITE" id="PS50010"/>
    </source>
</evidence>
<evidence type="ECO:0000256" key="7">
    <source>
        <dbReference type="SAM" id="MobiDB-lite"/>
    </source>
</evidence>
<dbReference type="GO" id="GO:0008270">
    <property type="term" value="F:zinc ion binding"/>
    <property type="evidence" value="ECO:0007669"/>
    <property type="project" value="UniProtKB-KW"/>
</dbReference>
<feature type="compositionally biased region" description="Polar residues" evidence="7">
    <location>
        <begin position="1297"/>
        <end position="1310"/>
    </location>
</feature>
<keyword evidence="4" id="KW-0479">Metal-binding</keyword>
<dbReference type="OrthoDB" id="28045at2759"/>
<dbReference type="PANTHER" id="PTHR13944:SF21">
    <property type="entry name" value="CYSTS, ISOFORM C"/>
    <property type="match status" value="1"/>
</dbReference>
<comment type="caution">
    <text evidence="10">The sequence shown here is derived from an EMBL/GenBank/DDBJ whole genome shotgun (WGS) entry which is preliminary data.</text>
</comment>
<evidence type="ECO:0000256" key="1">
    <source>
        <dbReference type="ARBA" id="ARBA00004496"/>
    </source>
</evidence>
<keyword evidence="2" id="KW-0963">Cytoplasm</keyword>
<dbReference type="InterPro" id="IPR041020">
    <property type="entry name" value="PH_16"/>
</dbReference>
<gene>
    <name evidence="10" type="ORF">PVAND_007763</name>
</gene>
<evidence type="ECO:0000256" key="5">
    <source>
        <dbReference type="ARBA" id="ARBA00023054"/>
    </source>
</evidence>
<dbReference type="InterPro" id="IPR035899">
    <property type="entry name" value="DBL_dom_sf"/>
</dbReference>
<feature type="region of interest" description="Disordered" evidence="7">
    <location>
        <begin position="257"/>
        <end position="293"/>
    </location>
</feature>
<name>A0A9J6C7C8_POLVA</name>
<dbReference type="SMART" id="SM00325">
    <property type="entry name" value="RhoGEF"/>
    <property type="match status" value="1"/>
</dbReference>
<sequence length="1431" mass="160893">MDNDISSEGLIQSSDDDSDVDLVTDYLDAPTLNNNIINNNNNNNITSTTAAAAAKFLPTHTPTHNIKNYFVSTIDIKDKGSLMSSGGGSSGSDLGYTNGSNSNSFNAGNNTITITTPSGHTSNNNNNNNIIVNNNHHNNCNMVPIISVTPHSPGTKYNSILEDSLNHLQSIRESVVQMKNSSAQNTNFGNIGIINPTLASSKIFYSCPSLPNLSVTNATYNAIWLAAQNAMTYTLNDNRRKSWTAIEDLTDCTKNSHKTSVSLTSLDSEEQESLRTNERLHNRTNRNSTGGISTHSLNEAELARDFEKLNAKRNLAPAVCRIPLQKSVSTPSIAPVQNVKEENSVPEVFAGPEKRRKRGSLFSRKKKDKMKSKGQSTNCDACGATINLALYKEHAVECKMKLSKSQNLKSASGKKNSTSSHNSHHDSRDYYDGHSNDHGNYSDDTPLIRDEFLNEAPIGPQDLGAEPVLGVAIDEPDSWSPSVPKEVVKSLKDKQVKRQEHIYEFIMTEKHHCQTLLVMQKVFVDSLQRHFSHLNLERMFPRLQDLTELHIWFLKKLRLKQREHYVVDSIADILLEFFSALSAQKLKSAYGEFCSNHRSALDTFKYYTTEDQTFAEWYKHCLQNPLLKKKGIPECILFVTQRLTKYPLLIQPLVKSSGEDKIEQEKLMKAMRLVKEILIDVDARVADKDKEDRQLEIFKRTDAKSHAILKLIDERSDYKEIKIKEMKFKKSDIISSNRKLKFEGVATLMQGRSKMLTVLVVVLSDCLFFLQENSHKYTFFNPENKAGVVTLQKLLIREKASDSRGIYIISSNPANPEMYELKVQNPKDKNVWIQSIRSAVLDCPADESSRNDDTLTADQKQRHLDEKQAYIRELICKMRQKDFEQAMALEEKIALHLELLLNRQGSFAPNAAEQLSPGVNTFISSFGSYRDLVLDDCDPIDIWKRTLIAVQDISQLASSLYTAATGLPLSRSFSSVGERQSELYISPTLPKRAETFGGFDERRNNKQSYPIIRDAALPNLSPGYFSNRDHNEKRESTTSDLDSMSNATDAEHATPEMLKDNNYAALQVSHNLHTLLCIISQQMTTIQSLQNQLNNYRENPKTSYRHNDQLEELRNLQDRLQEEKTAWLKQKEQQERELEEEKKKQMALQLQIKKEQQDIQEQREQLYRKMEVLSSQGLLISPNVAIPNNQVTTNISADDNQSISGLDEHHTDGGSSIVTASIRKDRWNKPMPAMKPPPANLVSATNSPKVVSTVKQQLPLKLSTLTNTKPSTNIITSPPGVSQMFPLKLADKKPSTIVPNHSRTGSSPAVIQQPIASPQQQQQQSYSYQHQQGNPATRTNTYPKSQAPERYRLKSSDAVVSTSSTEPIVDSSSNTPPSKMRSVSLHGSVTAPLLTKISPNNHLSNHSNINNKTNSNGKEKEQNKEEEVIYF</sequence>
<keyword evidence="3" id="KW-0597">Phosphoprotein</keyword>
<dbReference type="SMART" id="SM00233">
    <property type="entry name" value="PH"/>
    <property type="match status" value="1"/>
</dbReference>
<dbReference type="InterPro" id="IPR051632">
    <property type="entry name" value="Rho_GEF"/>
</dbReference>